<name>A0A075H915_9ARCH</name>
<dbReference type="InterPro" id="IPR011991">
    <property type="entry name" value="ArsR-like_HTH"/>
</dbReference>
<dbReference type="AlphaFoldDB" id="A0A075H915"/>
<reference evidence="1" key="1">
    <citation type="journal article" date="2014" name="Genome Biol. Evol.">
        <title>Pangenome evidence for extensive interdomain horizontal transfer affecting lineage core and shell genes in uncultured planktonic thaumarchaeota and euryarchaeota.</title>
        <authorList>
            <person name="Deschamps P."/>
            <person name="Zivanovic Y."/>
            <person name="Moreira D."/>
            <person name="Rodriguez-Valera F."/>
            <person name="Lopez-Garcia P."/>
        </authorList>
    </citation>
    <scope>NUCLEOTIDE SEQUENCE</scope>
</reference>
<accession>A0A075H915</accession>
<dbReference type="EMBL" id="KF900946">
    <property type="protein sequence ID" value="AIF12469.1"/>
    <property type="molecule type" value="Genomic_DNA"/>
</dbReference>
<organism evidence="1">
    <name type="scientific">uncultured marine thaumarchaeote KM3_55_H11</name>
    <dbReference type="NCBI Taxonomy" id="1456200"/>
    <lineage>
        <taxon>Archaea</taxon>
        <taxon>Nitrososphaerota</taxon>
        <taxon>environmental samples</taxon>
    </lineage>
</organism>
<dbReference type="InterPro" id="IPR036390">
    <property type="entry name" value="WH_DNA-bd_sf"/>
</dbReference>
<dbReference type="CDD" id="cd00090">
    <property type="entry name" value="HTH_ARSR"/>
    <property type="match status" value="1"/>
</dbReference>
<sequence>MSHTKLIIEYNQHVHSALHCKHPCYIKITELLFMQTALNGIPIDREEKIEEILQIMADKYSRVLLRITQDCPKSALRISEETGIPISTVYRRVQKLQDVGVVRVSGEVTLEGKKRFLYQSKVKAISSKVAGEFINVEIIPNPPTSHKWGV</sequence>
<protein>
    <submittedName>
        <fullName evidence="1">Putative transcriptional regulator</fullName>
    </submittedName>
</protein>
<dbReference type="InterPro" id="IPR036388">
    <property type="entry name" value="WH-like_DNA-bd_sf"/>
</dbReference>
<dbReference type="Gene3D" id="1.10.10.10">
    <property type="entry name" value="Winged helix-like DNA-binding domain superfamily/Winged helix DNA-binding domain"/>
    <property type="match status" value="1"/>
</dbReference>
<dbReference type="Pfam" id="PF12840">
    <property type="entry name" value="HTH_20"/>
    <property type="match status" value="1"/>
</dbReference>
<proteinExistence type="predicted"/>
<dbReference type="SUPFAM" id="SSF46785">
    <property type="entry name" value="Winged helix' DNA-binding domain"/>
    <property type="match status" value="1"/>
</dbReference>
<evidence type="ECO:0000313" key="1">
    <source>
        <dbReference type="EMBL" id="AIF12469.1"/>
    </source>
</evidence>